<feature type="transmembrane region" description="Helical" evidence="1">
    <location>
        <begin position="98"/>
        <end position="117"/>
    </location>
</feature>
<protein>
    <submittedName>
        <fullName evidence="2">Uncharacterized protein</fullName>
    </submittedName>
</protein>
<feature type="transmembrane region" description="Helical" evidence="1">
    <location>
        <begin position="61"/>
        <end position="86"/>
    </location>
</feature>
<evidence type="ECO:0000256" key="1">
    <source>
        <dbReference type="SAM" id="Phobius"/>
    </source>
</evidence>
<sequence>MMYKNLNLAFIYEIIVGFGCIMSVAIWGQYGFATIGLIALRPVLLEKEQIKDEKTYFSLSYRVLSSSIVIVAMLIIAIFIILNFIPHLIPKLPPRDKIIFLLLPFFLMTHGVVGFMYHQKK</sequence>
<comment type="caution">
    <text evidence="2">The sequence shown here is derived from an EMBL/GenBank/DDBJ whole genome shotgun (WGS) entry which is preliminary data.</text>
</comment>
<name>A0A7V2ZHH1_9BACT</name>
<reference evidence="2" key="1">
    <citation type="journal article" date="2020" name="mSystems">
        <title>Genome- and Community-Level Interaction Insights into Carbon Utilization and Element Cycling Functions of Hydrothermarchaeota in Hydrothermal Sediment.</title>
        <authorList>
            <person name="Zhou Z."/>
            <person name="Liu Y."/>
            <person name="Xu W."/>
            <person name="Pan J."/>
            <person name="Luo Z.H."/>
            <person name="Li M."/>
        </authorList>
    </citation>
    <scope>NUCLEOTIDE SEQUENCE [LARGE SCALE GENOMIC DNA]</scope>
    <source>
        <strain evidence="2">SpSt-479</strain>
    </source>
</reference>
<feature type="transmembrane region" description="Helical" evidence="1">
    <location>
        <begin position="12"/>
        <end position="40"/>
    </location>
</feature>
<accession>A0A7V2ZHH1</accession>
<dbReference type="EMBL" id="DSUJ01000002">
    <property type="protein sequence ID" value="HFI90084.1"/>
    <property type="molecule type" value="Genomic_DNA"/>
</dbReference>
<organism evidence="2">
    <name type="scientific">Ignavibacterium album</name>
    <dbReference type="NCBI Taxonomy" id="591197"/>
    <lineage>
        <taxon>Bacteria</taxon>
        <taxon>Pseudomonadati</taxon>
        <taxon>Ignavibacteriota</taxon>
        <taxon>Ignavibacteria</taxon>
        <taxon>Ignavibacteriales</taxon>
        <taxon>Ignavibacteriaceae</taxon>
        <taxon>Ignavibacterium</taxon>
    </lineage>
</organism>
<dbReference type="AlphaFoldDB" id="A0A7V2ZHH1"/>
<gene>
    <name evidence="2" type="ORF">ENS31_00985</name>
</gene>
<keyword evidence="1" id="KW-1133">Transmembrane helix</keyword>
<dbReference type="RefSeq" id="WP_304143978.1">
    <property type="nucleotide sequence ID" value="NZ_JAOAIE010000035.1"/>
</dbReference>
<proteinExistence type="predicted"/>
<keyword evidence="1" id="KW-0472">Membrane</keyword>
<keyword evidence="1" id="KW-0812">Transmembrane</keyword>
<evidence type="ECO:0000313" key="2">
    <source>
        <dbReference type="EMBL" id="HFI90084.1"/>
    </source>
</evidence>